<dbReference type="EMBL" id="PIPT01000002">
    <property type="protein sequence ID" value="RUO50252.1"/>
    <property type="molecule type" value="Genomic_DNA"/>
</dbReference>
<accession>A0A432XNJ2</accession>
<name>A0A432XNJ2_9GAMM</name>
<proteinExistence type="predicted"/>
<dbReference type="AlphaFoldDB" id="A0A432XNJ2"/>
<organism evidence="1 2">
    <name type="scientific">Pseudidiomarina aquimaris</name>
    <dbReference type="NCBI Taxonomy" id="641841"/>
    <lineage>
        <taxon>Bacteria</taxon>
        <taxon>Pseudomonadati</taxon>
        <taxon>Pseudomonadota</taxon>
        <taxon>Gammaproteobacteria</taxon>
        <taxon>Alteromonadales</taxon>
        <taxon>Idiomarinaceae</taxon>
        <taxon>Pseudidiomarina</taxon>
    </lineage>
</organism>
<comment type="caution">
    <text evidence="1">The sequence shown here is derived from an EMBL/GenBank/DDBJ whole genome shotgun (WGS) entry which is preliminary data.</text>
</comment>
<sequence>MGNAWLGAAPIFSAAATHPAVLPRQLKPVMLVSDISVLRMLSNDAAVGAFVSLDNALGINTMTQGGYCVAMVIDRSLGADAIIAHEDWRDDPEKPIHVGLEDSTLARYVLSQWMKVNGITPERVTTQVLVPTEHLSAWAEKKTDLVVTYQPFVERLKQRGGQVIFDSRHTELKITDVLIINKQRWPALAPAVMALRDQSWPHIMSLLEQRQIEFWQALQALTDLGEAELTTGLADVEFVSAAEQERALAKLLQEDIPQVAEHLIQSNVYDQVTPLSRCDQLSEVVE</sequence>
<dbReference type="OrthoDB" id="5292144at2"/>
<dbReference type="Proteomes" id="UP000286678">
    <property type="component" value="Unassembled WGS sequence"/>
</dbReference>
<evidence type="ECO:0008006" key="3">
    <source>
        <dbReference type="Google" id="ProtNLM"/>
    </source>
</evidence>
<evidence type="ECO:0000313" key="2">
    <source>
        <dbReference type="Proteomes" id="UP000286678"/>
    </source>
</evidence>
<evidence type="ECO:0000313" key="1">
    <source>
        <dbReference type="EMBL" id="RUO50252.1"/>
    </source>
</evidence>
<gene>
    <name evidence="1" type="ORF">CWE21_03805</name>
</gene>
<protein>
    <recommendedName>
        <fullName evidence="3">SsuA/THI5-like domain-containing protein</fullName>
    </recommendedName>
</protein>
<keyword evidence="2" id="KW-1185">Reference proteome</keyword>
<dbReference type="Gene3D" id="3.40.190.10">
    <property type="entry name" value="Periplasmic binding protein-like II"/>
    <property type="match status" value="1"/>
</dbReference>
<reference evidence="2" key="1">
    <citation type="journal article" date="2018" name="Front. Microbiol.">
        <title>Genome-Based Analysis Reveals the Taxonomy and Diversity of the Family Idiomarinaceae.</title>
        <authorList>
            <person name="Liu Y."/>
            <person name="Lai Q."/>
            <person name="Shao Z."/>
        </authorList>
    </citation>
    <scope>NUCLEOTIDE SEQUENCE [LARGE SCALE GENOMIC DNA]</scope>
    <source>
        <strain evidence="2">SW15</strain>
    </source>
</reference>
<dbReference type="SUPFAM" id="SSF53850">
    <property type="entry name" value="Periplasmic binding protein-like II"/>
    <property type="match status" value="1"/>
</dbReference>
<dbReference type="RefSeq" id="WP_126833141.1">
    <property type="nucleotide sequence ID" value="NZ_PIPT01000002.1"/>
</dbReference>